<feature type="non-terminal residue" evidence="1">
    <location>
        <position position="47"/>
    </location>
</feature>
<dbReference type="Proteomes" id="UP000789570">
    <property type="component" value="Unassembled WGS sequence"/>
</dbReference>
<evidence type="ECO:0000313" key="1">
    <source>
        <dbReference type="EMBL" id="CAG8749831.1"/>
    </source>
</evidence>
<protein>
    <submittedName>
        <fullName evidence="1">15778_t:CDS:1</fullName>
    </submittedName>
</protein>
<feature type="non-terminal residue" evidence="1">
    <location>
        <position position="1"/>
    </location>
</feature>
<proteinExistence type="predicted"/>
<reference evidence="1" key="1">
    <citation type="submission" date="2021-06" db="EMBL/GenBank/DDBJ databases">
        <authorList>
            <person name="Kallberg Y."/>
            <person name="Tangrot J."/>
            <person name="Rosling A."/>
        </authorList>
    </citation>
    <scope>NUCLEOTIDE SEQUENCE</scope>
    <source>
        <strain evidence="1">UK204</strain>
    </source>
</reference>
<dbReference type="EMBL" id="CAJVPQ010017972">
    <property type="protein sequence ID" value="CAG8749831.1"/>
    <property type="molecule type" value="Genomic_DNA"/>
</dbReference>
<accession>A0A9N9IVL8</accession>
<name>A0A9N9IVL8_9GLOM</name>
<evidence type="ECO:0000313" key="2">
    <source>
        <dbReference type="Proteomes" id="UP000789570"/>
    </source>
</evidence>
<comment type="caution">
    <text evidence="1">The sequence shown here is derived from an EMBL/GenBank/DDBJ whole genome shotgun (WGS) entry which is preliminary data.</text>
</comment>
<gene>
    <name evidence="1" type="ORF">FCALED_LOCUS16230</name>
</gene>
<dbReference type="OrthoDB" id="10418439at2759"/>
<organism evidence="1 2">
    <name type="scientific">Funneliformis caledonium</name>
    <dbReference type="NCBI Taxonomy" id="1117310"/>
    <lineage>
        <taxon>Eukaryota</taxon>
        <taxon>Fungi</taxon>
        <taxon>Fungi incertae sedis</taxon>
        <taxon>Mucoromycota</taxon>
        <taxon>Glomeromycotina</taxon>
        <taxon>Glomeromycetes</taxon>
        <taxon>Glomerales</taxon>
        <taxon>Glomeraceae</taxon>
        <taxon>Funneliformis</taxon>
    </lineage>
</organism>
<sequence length="47" mass="5880">KYKYDELYYLKIKYQDPKGSERLKYRINYTYRQDFELNGKIGDIFDS</sequence>
<dbReference type="AlphaFoldDB" id="A0A9N9IVL8"/>
<keyword evidence="2" id="KW-1185">Reference proteome</keyword>